<dbReference type="Proteomes" id="UP001432027">
    <property type="component" value="Unassembled WGS sequence"/>
</dbReference>
<dbReference type="PROSITE" id="PS50896">
    <property type="entry name" value="LISH"/>
    <property type="match status" value="1"/>
</dbReference>
<evidence type="ECO:0000313" key="2">
    <source>
        <dbReference type="EMBL" id="GMS80191.1"/>
    </source>
</evidence>
<name>A0AAV5SAE9_9BILA</name>
<feature type="region of interest" description="Disordered" evidence="1">
    <location>
        <begin position="386"/>
        <end position="412"/>
    </location>
</feature>
<reference evidence="2" key="1">
    <citation type="submission" date="2023-10" db="EMBL/GenBank/DDBJ databases">
        <title>Genome assembly of Pristionchus species.</title>
        <authorList>
            <person name="Yoshida K."/>
            <person name="Sommer R.J."/>
        </authorList>
    </citation>
    <scope>NUCLEOTIDE SEQUENCE</scope>
    <source>
        <strain evidence="2">RS0144</strain>
    </source>
</reference>
<proteinExistence type="predicted"/>
<feature type="region of interest" description="Disordered" evidence="1">
    <location>
        <begin position="206"/>
        <end position="240"/>
    </location>
</feature>
<accession>A0AAV5SAE9</accession>
<dbReference type="AlphaFoldDB" id="A0AAV5SAE9"/>
<dbReference type="InterPro" id="IPR006594">
    <property type="entry name" value="LisH"/>
</dbReference>
<evidence type="ECO:0000313" key="3">
    <source>
        <dbReference type="Proteomes" id="UP001432027"/>
    </source>
</evidence>
<feature type="compositionally biased region" description="Low complexity" evidence="1">
    <location>
        <begin position="228"/>
        <end position="239"/>
    </location>
</feature>
<evidence type="ECO:0008006" key="4">
    <source>
        <dbReference type="Google" id="ProtNLM"/>
    </source>
</evidence>
<comment type="caution">
    <text evidence="2">The sequence shown here is derived from an EMBL/GenBank/DDBJ whole genome shotgun (WGS) entry which is preliminary data.</text>
</comment>
<keyword evidence="3" id="KW-1185">Reference proteome</keyword>
<dbReference type="EMBL" id="BTSX01000001">
    <property type="protein sequence ID" value="GMS80191.1"/>
    <property type="molecule type" value="Genomic_DNA"/>
</dbReference>
<sequence>VILNIISLFLKFCFIRVIDELRMKTVVSRSEYLDDQIACIVDSLIFGHLQRKQYSKTLNSLLSESPHLLKDATTMPNAPNQICLNVNSFLHDKNLEQIIAAFYTYGRFDIPPNLLELGKRLRDLTNEFSTELAFGCHTYSINEQRLYGRKLRMRTHQNPSMNQMNFNNHLDVNKRAEYITEQIPQSANDSAHHNDSELQYSNAMESHEMRAEGLSSHENAQHSRRKPSQPLKQSQKQTQRVMQYVEDLAKISTDNLRDKDAGVDNSSLMIDPFLEDPHFNEIMKSVVDGDTLFETFDTFEREEAMEADQNSRDSMNQSGGNASLALDVPMHEDMHQSNPSLISPFYRQPSIHSIHSFPSLQYLIHASSSTSITTSCVQSVHPTTFNEQSYGESSTQRISPSIHASPSPSPSF</sequence>
<feature type="non-terminal residue" evidence="2">
    <location>
        <position position="1"/>
    </location>
</feature>
<evidence type="ECO:0000256" key="1">
    <source>
        <dbReference type="SAM" id="MobiDB-lite"/>
    </source>
</evidence>
<gene>
    <name evidence="2" type="ORF">PENTCL1PPCAC_2366</name>
</gene>
<organism evidence="2 3">
    <name type="scientific">Pristionchus entomophagus</name>
    <dbReference type="NCBI Taxonomy" id="358040"/>
    <lineage>
        <taxon>Eukaryota</taxon>
        <taxon>Metazoa</taxon>
        <taxon>Ecdysozoa</taxon>
        <taxon>Nematoda</taxon>
        <taxon>Chromadorea</taxon>
        <taxon>Rhabditida</taxon>
        <taxon>Rhabditina</taxon>
        <taxon>Diplogasteromorpha</taxon>
        <taxon>Diplogasteroidea</taxon>
        <taxon>Neodiplogasteridae</taxon>
        <taxon>Pristionchus</taxon>
    </lineage>
</organism>
<protein>
    <recommendedName>
        <fullName evidence="4">LisH domain-containing protein</fullName>
    </recommendedName>
</protein>
<feature type="compositionally biased region" description="Polar residues" evidence="1">
    <location>
        <begin position="386"/>
        <end position="398"/>
    </location>
</feature>